<dbReference type="STRING" id="4795.A0A225VM98"/>
<comment type="caution">
    <text evidence="1">The sequence shown here is derived from an EMBL/GenBank/DDBJ whole genome shotgun (WGS) entry which is preliminary data.</text>
</comment>
<dbReference type="GO" id="GO:0008233">
    <property type="term" value="F:peptidase activity"/>
    <property type="evidence" value="ECO:0007669"/>
    <property type="project" value="UniProtKB-KW"/>
</dbReference>
<keyword evidence="2" id="KW-1185">Reference proteome</keyword>
<evidence type="ECO:0000313" key="1">
    <source>
        <dbReference type="EMBL" id="OWZ06671.1"/>
    </source>
</evidence>
<feature type="non-terminal residue" evidence="1">
    <location>
        <position position="1"/>
    </location>
</feature>
<organism evidence="1 2">
    <name type="scientific">Phytophthora megakarya</name>
    <dbReference type="NCBI Taxonomy" id="4795"/>
    <lineage>
        <taxon>Eukaryota</taxon>
        <taxon>Sar</taxon>
        <taxon>Stramenopiles</taxon>
        <taxon>Oomycota</taxon>
        <taxon>Peronosporomycetes</taxon>
        <taxon>Peronosporales</taxon>
        <taxon>Peronosporaceae</taxon>
        <taxon>Phytophthora</taxon>
    </lineage>
</organism>
<dbReference type="EMBL" id="NBNE01003863">
    <property type="protein sequence ID" value="OWZ06671.1"/>
    <property type="molecule type" value="Genomic_DNA"/>
</dbReference>
<evidence type="ECO:0000313" key="2">
    <source>
        <dbReference type="Proteomes" id="UP000198211"/>
    </source>
</evidence>
<dbReference type="AlphaFoldDB" id="A0A225VM98"/>
<protein>
    <submittedName>
        <fullName evidence="1">Serine protease</fullName>
    </submittedName>
</protein>
<dbReference type="GO" id="GO:0006508">
    <property type="term" value="P:proteolysis"/>
    <property type="evidence" value="ECO:0007669"/>
    <property type="project" value="UniProtKB-KW"/>
</dbReference>
<dbReference type="Proteomes" id="UP000198211">
    <property type="component" value="Unassembled WGS sequence"/>
</dbReference>
<reference evidence="2" key="1">
    <citation type="submission" date="2017-03" db="EMBL/GenBank/DDBJ databases">
        <title>Phytopthora megakarya and P. palmivora, two closely related causual agents of cacao black pod achieved similar genome size and gene model numbers by different mechanisms.</title>
        <authorList>
            <person name="Ali S."/>
            <person name="Shao J."/>
            <person name="Larry D.J."/>
            <person name="Kronmiller B."/>
            <person name="Shen D."/>
            <person name="Strem M.D."/>
            <person name="Melnick R.L."/>
            <person name="Guiltinan M.J."/>
            <person name="Tyler B.M."/>
            <person name="Meinhardt L.W."/>
            <person name="Bailey B.A."/>
        </authorList>
    </citation>
    <scope>NUCLEOTIDE SEQUENCE [LARGE SCALE GENOMIC DNA]</scope>
    <source>
        <strain evidence="2">zdho120</strain>
    </source>
</reference>
<keyword evidence="1" id="KW-0645">Protease</keyword>
<name>A0A225VM98_9STRA</name>
<accession>A0A225VM98</accession>
<keyword evidence="1" id="KW-0378">Hydrolase</keyword>
<proteinExistence type="predicted"/>
<gene>
    <name evidence="1" type="ORF">PHMEG_00021043</name>
</gene>
<dbReference type="OrthoDB" id="89499at2759"/>
<sequence length="245" mass="27830">LIPPLVYRLHRCTPNDVDVVTNFLKRLNEDEIGSNPSKTYYYSYPLQYLIMFSEMWESPGPSVAEMNARFENVKLSDGTIYYQAPLYCAFSKEKSPACDELGVGDYDANAILYEHDQYWNKSTTIPDSASVLLLSSKLDAQTPHKYAEYLLDALEGDNKELITFQHVAHGTLSWSLLDEQDYASETCGMKILVSYVRNGADLEGLDKSCLDEMPPLNWTTTIDYRNIYLSVDDPYDGIYNESLSA</sequence>